<comment type="subcellular location">
    <subcellularLocation>
        <location evidence="5">Periplasm</location>
    </subcellularLocation>
</comment>
<comment type="similarity">
    <text evidence="5">Belongs to the BtuF family.</text>
</comment>
<dbReference type="Gene3D" id="3.40.50.1980">
    <property type="entry name" value="Nitrogenase molybdenum iron protein domain"/>
    <property type="match status" value="2"/>
</dbReference>
<evidence type="ECO:0000313" key="8">
    <source>
        <dbReference type="Proteomes" id="UP000092377"/>
    </source>
</evidence>
<dbReference type="CDD" id="cd01144">
    <property type="entry name" value="BtuF"/>
    <property type="match status" value="1"/>
</dbReference>
<protein>
    <recommendedName>
        <fullName evidence="5">Vitamin B12-binding protein</fullName>
    </recommendedName>
</protein>
<evidence type="ECO:0000256" key="1">
    <source>
        <dbReference type="ARBA" id="ARBA00022448"/>
    </source>
</evidence>
<dbReference type="InterPro" id="IPR023544">
    <property type="entry name" value="ABC_transptr_vit_B12-bd"/>
</dbReference>
<dbReference type="Pfam" id="PF01497">
    <property type="entry name" value="Peripla_BP_2"/>
    <property type="match status" value="1"/>
</dbReference>
<dbReference type="NCBIfam" id="NF038402">
    <property type="entry name" value="TroA_like"/>
    <property type="match status" value="1"/>
</dbReference>
<comment type="caution">
    <text evidence="7">The sequence shown here is derived from an EMBL/GenBank/DDBJ whole genome shotgun (WGS) entry which is preliminary data.</text>
</comment>
<keyword evidence="4 5" id="KW-1015">Disulfide bond</keyword>
<feature type="disulfide bond" evidence="5">
    <location>
        <begin position="189"/>
        <end position="265"/>
    </location>
</feature>
<dbReference type="GO" id="GO:0042597">
    <property type="term" value="C:periplasmic space"/>
    <property type="evidence" value="ECO:0007669"/>
    <property type="project" value="UniProtKB-SubCell"/>
</dbReference>
<keyword evidence="3 5" id="KW-0574">Periplasm</keyword>
<evidence type="ECO:0000256" key="3">
    <source>
        <dbReference type="ARBA" id="ARBA00022764"/>
    </source>
</evidence>
<evidence type="ECO:0000313" key="7">
    <source>
        <dbReference type="EMBL" id="OBU06296.1"/>
    </source>
</evidence>
<reference evidence="8" key="1">
    <citation type="submission" date="2016-06" db="EMBL/GenBank/DDBJ databases">
        <authorList>
            <person name="Butler K."/>
        </authorList>
    </citation>
    <scope>NUCLEOTIDE SEQUENCE [LARGE SCALE GENOMIC DNA]</scope>
    <source>
        <strain evidence="8">GCSL-Mp20</strain>
    </source>
</reference>
<keyword evidence="1 5" id="KW-0813">Transport</keyword>
<evidence type="ECO:0000256" key="5">
    <source>
        <dbReference type="HAMAP-Rule" id="MF_01000"/>
    </source>
</evidence>
<evidence type="ECO:0000256" key="4">
    <source>
        <dbReference type="ARBA" id="ARBA00023157"/>
    </source>
</evidence>
<dbReference type="PROSITE" id="PS50983">
    <property type="entry name" value="FE_B12_PBP"/>
    <property type="match status" value="1"/>
</dbReference>
<dbReference type="InterPro" id="IPR002491">
    <property type="entry name" value="ABC_transptr_periplasmic_BD"/>
</dbReference>
<dbReference type="Proteomes" id="UP000092377">
    <property type="component" value="Unassembled WGS sequence"/>
</dbReference>
<comment type="subunit">
    <text evidence="5">The complex is composed of two ATP-binding proteins (BtuD), two transmembrane proteins (BtuC) and a solute-binding protein (BtuF).</text>
</comment>
<keyword evidence="2 5" id="KW-0732">Signal</keyword>
<dbReference type="AlphaFoldDB" id="A0A1B8HB49"/>
<dbReference type="GO" id="GO:0031419">
    <property type="term" value="F:cobalamin binding"/>
    <property type="evidence" value="ECO:0007669"/>
    <property type="project" value="InterPro"/>
</dbReference>
<proteinExistence type="inferred from homology"/>
<dbReference type="PANTHER" id="PTHR30535">
    <property type="entry name" value="VITAMIN B12-BINDING PROTEIN"/>
    <property type="match status" value="1"/>
</dbReference>
<comment type="function">
    <text evidence="5">Part of the ABC transporter complex BtuCDF involved in vitamin B12 import. Binds vitamin B12 and delivers it to the periplasmic surface of BtuC.</text>
</comment>
<feature type="chain" id="PRO_5009004279" description="Vitamin B12-binding protein" evidence="5">
    <location>
        <begin position="26"/>
        <end position="282"/>
    </location>
</feature>
<dbReference type="EMBL" id="LZEY01000034">
    <property type="protein sequence ID" value="OBU06296.1"/>
    <property type="molecule type" value="Genomic_DNA"/>
</dbReference>
<keyword evidence="8" id="KW-1185">Reference proteome</keyword>
<dbReference type="HAMAP" id="MF_01000">
    <property type="entry name" value="BtuF"/>
    <property type="match status" value="1"/>
</dbReference>
<feature type="site" description="Important for BtuC binding" evidence="5">
    <location>
        <position position="208"/>
    </location>
</feature>
<gene>
    <name evidence="5" type="primary">btuF</name>
    <name evidence="7" type="ORF">AYY18_07355</name>
</gene>
<feature type="domain" description="Fe/B12 periplasmic-binding" evidence="6">
    <location>
        <begin position="29"/>
        <end position="272"/>
    </location>
</feature>
<organism evidence="7 8">
    <name type="scientific">Morganella psychrotolerans</name>
    <dbReference type="NCBI Taxonomy" id="368603"/>
    <lineage>
        <taxon>Bacteria</taxon>
        <taxon>Pseudomonadati</taxon>
        <taxon>Pseudomonadota</taxon>
        <taxon>Gammaproteobacteria</taxon>
        <taxon>Enterobacterales</taxon>
        <taxon>Morganellaceae</taxon>
        <taxon>Morganella</taxon>
    </lineage>
</organism>
<feature type="signal peptide" evidence="5">
    <location>
        <begin position="1"/>
        <end position="25"/>
    </location>
</feature>
<evidence type="ECO:0000256" key="2">
    <source>
        <dbReference type="ARBA" id="ARBA00022729"/>
    </source>
</evidence>
<accession>A0A1B8HB49</accession>
<evidence type="ECO:0000259" key="6">
    <source>
        <dbReference type="PROSITE" id="PS50983"/>
    </source>
</evidence>
<dbReference type="OrthoDB" id="6495095at2"/>
<dbReference type="InterPro" id="IPR054828">
    <property type="entry name" value="Vit_B12_bind_prot"/>
</dbReference>
<comment type="caution">
    <text evidence="5">Lacks conserved residue(s) required for the propagation of feature annotation.</text>
</comment>
<dbReference type="NCBIfam" id="NF002894">
    <property type="entry name" value="PRK03379.1"/>
    <property type="match status" value="1"/>
</dbReference>
<dbReference type="RefSeq" id="WP_067403883.1">
    <property type="nucleotide sequence ID" value="NZ_LZEY01000034.1"/>
</dbReference>
<dbReference type="PANTHER" id="PTHR30535:SF34">
    <property type="entry name" value="MOLYBDATE-BINDING PROTEIN MOLA"/>
    <property type="match status" value="1"/>
</dbReference>
<feature type="site" description="Important for BtuC binding" evidence="5">
    <location>
        <position position="78"/>
    </location>
</feature>
<name>A0A1B8HB49_9GAMM</name>
<dbReference type="SUPFAM" id="SSF53807">
    <property type="entry name" value="Helical backbone' metal receptor"/>
    <property type="match status" value="1"/>
</dbReference>
<sequence length="282" mass="31183" precursor="true">MIPVSGFVRRLCLPLLLLAACGAQAAAQRVIALSPSLAEMAYAAGMGDNLVGVSANADYPPQAKDIEQVSNWQGLNLERIIALKPDLIMAWRGGNPQRPLSQLEHLGIKVEYFDPKNLDDIAGDLDRLAPYSVQPALAEKAAEDMRRGVESLKARYQDKPEKPIFLQFGQNPIFTASGTTLQSEVVSLCRGKNIFADSPVPWPQVNREQVLTRKPEIILISGDEREVENVRRFWSPQLDVPIITINADWFQRGTPRLLQAAEILCEKINPPGVILPTNLQSE</sequence>
<dbReference type="InterPro" id="IPR050902">
    <property type="entry name" value="ABC_Transporter_SBP"/>
</dbReference>
<dbReference type="GO" id="GO:0015889">
    <property type="term" value="P:cobalamin transport"/>
    <property type="evidence" value="ECO:0007669"/>
    <property type="project" value="UniProtKB-UniRule"/>
</dbReference>